<accession>A0A841GZA5</accession>
<dbReference type="PANTHER" id="PTHR42781">
    <property type="entry name" value="SPERMIDINE/PUTRESCINE IMPORT ATP-BINDING PROTEIN POTA"/>
    <property type="match status" value="1"/>
</dbReference>
<keyword evidence="6" id="KW-1185">Reference proteome</keyword>
<evidence type="ECO:0000313" key="6">
    <source>
        <dbReference type="Proteomes" id="UP000582837"/>
    </source>
</evidence>
<dbReference type="PANTHER" id="PTHR42781:SF4">
    <property type="entry name" value="SPERMIDINE_PUTRESCINE IMPORT ATP-BINDING PROTEIN POTA"/>
    <property type="match status" value="1"/>
</dbReference>
<evidence type="ECO:0000256" key="3">
    <source>
        <dbReference type="ARBA" id="ARBA00022840"/>
    </source>
</evidence>
<evidence type="ECO:0000256" key="1">
    <source>
        <dbReference type="ARBA" id="ARBA00022448"/>
    </source>
</evidence>
<evidence type="ECO:0000313" key="5">
    <source>
        <dbReference type="EMBL" id="MBB6071064.1"/>
    </source>
</evidence>
<dbReference type="Pfam" id="PF00005">
    <property type="entry name" value="ABC_tran"/>
    <property type="match status" value="1"/>
</dbReference>
<dbReference type="SUPFAM" id="SSF52540">
    <property type="entry name" value="P-loop containing nucleoside triphosphate hydrolases"/>
    <property type="match status" value="1"/>
</dbReference>
<dbReference type="SMART" id="SM00382">
    <property type="entry name" value="AAA"/>
    <property type="match status" value="1"/>
</dbReference>
<feature type="domain" description="ABC transporter" evidence="4">
    <location>
        <begin position="2"/>
        <end position="234"/>
    </location>
</feature>
<dbReference type="RefSeq" id="WP_205761365.1">
    <property type="nucleotide sequence ID" value="NZ_JABDTL010000001.1"/>
</dbReference>
<dbReference type="InterPro" id="IPR003439">
    <property type="entry name" value="ABC_transporter-like_ATP-bd"/>
</dbReference>
<protein>
    <submittedName>
        <fullName evidence="5">Osmoprotectant transport system ATP-binding protein</fullName>
    </submittedName>
</protein>
<dbReference type="InterPro" id="IPR027417">
    <property type="entry name" value="P-loop_NTPase"/>
</dbReference>
<keyword evidence="3 5" id="KW-0067">ATP-binding</keyword>
<reference evidence="5 6" key="1">
    <citation type="submission" date="2020-08" db="EMBL/GenBank/DDBJ databases">
        <title>Genomic Encyclopedia of Type Strains, Phase IV (KMG-IV): sequencing the most valuable type-strain genomes for metagenomic binning, comparative biology and taxonomic classification.</title>
        <authorList>
            <person name="Goeker M."/>
        </authorList>
    </citation>
    <scope>NUCLEOTIDE SEQUENCE [LARGE SCALE GENOMIC DNA]</scope>
    <source>
        <strain evidence="5 6">DSM 29007</strain>
    </source>
</reference>
<dbReference type="Gene3D" id="3.40.50.300">
    <property type="entry name" value="P-loop containing nucleotide triphosphate hydrolases"/>
    <property type="match status" value="1"/>
</dbReference>
<gene>
    <name evidence="5" type="ORF">HNQ61_002686</name>
</gene>
<dbReference type="InterPro" id="IPR003593">
    <property type="entry name" value="AAA+_ATPase"/>
</dbReference>
<dbReference type="InterPro" id="IPR050093">
    <property type="entry name" value="ABC_SmlMolc_Importer"/>
</dbReference>
<evidence type="ECO:0000259" key="4">
    <source>
        <dbReference type="PROSITE" id="PS50893"/>
    </source>
</evidence>
<dbReference type="GO" id="GO:0016887">
    <property type="term" value="F:ATP hydrolysis activity"/>
    <property type="evidence" value="ECO:0007669"/>
    <property type="project" value="InterPro"/>
</dbReference>
<dbReference type="EMBL" id="JACHIA010000006">
    <property type="protein sequence ID" value="MBB6071064.1"/>
    <property type="molecule type" value="Genomic_DNA"/>
</dbReference>
<organism evidence="5 6">
    <name type="scientific">Longimicrobium terrae</name>
    <dbReference type="NCBI Taxonomy" id="1639882"/>
    <lineage>
        <taxon>Bacteria</taxon>
        <taxon>Pseudomonadati</taxon>
        <taxon>Gemmatimonadota</taxon>
        <taxon>Longimicrobiia</taxon>
        <taxon>Longimicrobiales</taxon>
        <taxon>Longimicrobiaceae</taxon>
        <taxon>Longimicrobium</taxon>
    </lineage>
</organism>
<sequence length="242" mass="25475">MLAAHGVVKRYGAVRALDGVSVEVRAGECVALVGESGSGKSTLLRCFNRMTDPDGGNVMVDGADAATADPVALRRRIGYVQQDGGLLPHWTVLRNASLVPRLAGDADADARGAAALAWVGMDAGEFGTRWPRELSGGQRQRVAIARAVAARPGIVLLDEPFGALDAITRADLQTAFAQLRRELGITAVLVTHDLHEAALLADRIVVLRRGRVEQTGDADTLIRAPETEYVAGLVARARLGGG</sequence>
<dbReference type="InterPro" id="IPR017871">
    <property type="entry name" value="ABC_transporter-like_CS"/>
</dbReference>
<comment type="caution">
    <text evidence="5">The sequence shown here is derived from an EMBL/GenBank/DDBJ whole genome shotgun (WGS) entry which is preliminary data.</text>
</comment>
<dbReference type="GO" id="GO:0005524">
    <property type="term" value="F:ATP binding"/>
    <property type="evidence" value="ECO:0007669"/>
    <property type="project" value="UniProtKB-KW"/>
</dbReference>
<proteinExistence type="predicted"/>
<dbReference type="PROSITE" id="PS00211">
    <property type="entry name" value="ABC_TRANSPORTER_1"/>
    <property type="match status" value="1"/>
</dbReference>
<name>A0A841GZA5_9BACT</name>
<keyword evidence="1" id="KW-0813">Transport</keyword>
<evidence type="ECO:0000256" key="2">
    <source>
        <dbReference type="ARBA" id="ARBA00022741"/>
    </source>
</evidence>
<dbReference type="AlphaFoldDB" id="A0A841GZA5"/>
<keyword evidence="2" id="KW-0547">Nucleotide-binding</keyword>
<dbReference type="PROSITE" id="PS50893">
    <property type="entry name" value="ABC_TRANSPORTER_2"/>
    <property type="match status" value="1"/>
</dbReference>
<dbReference type="Proteomes" id="UP000582837">
    <property type="component" value="Unassembled WGS sequence"/>
</dbReference>